<accession>A0ABN0GD28</accession>
<evidence type="ECO:0000313" key="2">
    <source>
        <dbReference type="Proteomes" id="UP000004682"/>
    </source>
</evidence>
<dbReference type="Proteomes" id="UP000004682">
    <property type="component" value="Unassembled WGS sequence"/>
</dbReference>
<keyword evidence="2" id="KW-1185">Reference proteome</keyword>
<protein>
    <submittedName>
        <fullName evidence="1">Uncharacterized protein</fullName>
    </submittedName>
</protein>
<evidence type="ECO:0000313" key="1">
    <source>
        <dbReference type="EMBL" id="EIP89931.1"/>
    </source>
</evidence>
<gene>
    <name evidence="1" type="ORF">A33K_13514</name>
</gene>
<organism evidence="1 2">
    <name type="scientific">Burkholderia humptydooensis MSMB43</name>
    <dbReference type="NCBI Taxonomy" id="441157"/>
    <lineage>
        <taxon>Bacteria</taxon>
        <taxon>Pseudomonadati</taxon>
        <taxon>Pseudomonadota</taxon>
        <taxon>Betaproteobacteria</taxon>
        <taxon>Burkholderiales</taxon>
        <taxon>Burkholderiaceae</taxon>
        <taxon>Burkholderia</taxon>
        <taxon>pseudomallei group</taxon>
    </lineage>
</organism>
<name>A0ABN0GD28_9BURK</name>
<sequence length="44" mass="5163">MCLFNVVDTRFSVFISDRDGVMRNFCHFMAEVPGQVFVFLLNLF</sequence>
<proteinExistence type="predicted"/>
<reference evidence="2" key="1">
    <citation type="journal article" date="2012" name="J. Bacteriol.">
        <title>Revised Genome Sequence of Burkholderia thailandensis MSMB43 with Improved Annotation.</title>
        <authorList>
            <person name="Zhuo Y."/>
            <person name="Liu L."/>
            <person name="Wang Q."/>
            <person name="Liu X."/>
            <person name="Ren B."/>
            <person name="Liu M."/>
            <person name="Ni P."/>
            <person name="Cheng Y.Q."/>
            <person name="Zhang L."/>
        </authorList>
    </citation>
    <scope>NUCLEOTIDE SEQUENCE [LARGE SCALE GENOMIC DNA]</scope>
    <source>
        <strain evidence="2">MSMB43</strain>
    </source>
</reference>
<dbReference type="EMBL" id="JH692061">
    <property type="protein sequence ID" value="EIP89931.1"/>
    <property type="molecule type" value="Genomic_DNA"/>
</dbReference>